<proteinExistence type="predicted"/>
<evidence type="ECO:0000313" key="2">
    <source>
        <dbReference type="EMBL" id="KAA8494804.1"/>
    </source>
</evidence>
<dbReference type="EMBL" id="VRMN01000004">
    <property type="protein sequence ID" value="KAA8494804.1"/>
    <property type="molecule type" value="Genomic_DNA"/>
</dbReference>
<reference evidence="3" key="1">
    <citation type="journal article" date="2019" name="Nat. Commun.">
        <title>Expansion of phycobilisome linker gene families in mesophilic red algae.</title>
        <authorList>
            <person name="Lee J."/>
            <person name="Kim D."/>
            <person name="Bhattacharya D."/>
            <person name="Yoon H.S."/>
        </authorList>
    </citation>
    <scope>NUCLEOTIDE SEQUENCE [LARGE SCALE GENOMIC DNA]</scope>
    <source>
        <strain evidence="3">CCMP 1328</strain>
    </source>
</reference>
<dbReference type="SUPFAM" id="SSF51230">
    <property type="entry name" value="Single hybrid motif"/>
    <property type="match status" value="1"/>
</dbReference>
<feature type="region of interest" description="Disordered" evidence="1">
    <location>
        <begin position="99"/>
        <end position="118"/>
    </location>
</feature>
<evidence type="ECO:0000313" key="3">
    <source>
        <dbReference type="Proteomes" id="UP000324585"/>
    </source>
</evidence>
<dbReference type="InterPro" id="IPR011053">
    <property type="entry name" value="Single_hybrid_motif"/>
</dbReference>
<dbReference type="Gene3D" id="2.40.50.100">
    <property type="match status" value="1"/>
</dbReference>
<dbReference type="OrthoDB" id="48130at2759"/>
<protein>
    <recommendedName>
        <fullName evidence="4">Protein Abitram</fullName>
    </recommendedName>
</protein>
<comment type="caution">
    <text evidence="2">The sequence shown here is derived from an EMBL/GenBank/DDBJ whole genome shotgun (WGS) entry which is preliminary data.</text>
</comment>
<dbReference type="InterPro" id="IPR039169">
    <property type="entry name" value="Abitram"/>
</dbReference>
<sequence length="185" mass="20410">MASRADVAALSLREREYAVRVCTKTHVRVYRHPSGTMVLCLAERHLLRRLHGDGACALSAQLKMLRVREFQKGRGKSRQKGASKLQPGQWLISVLSQGTDSAQSGAPDDNRASRETTVDSPVHGFLVEINDRLQAEPVLMISDPDNCGFIAIFRAPGFGKSQTDGGFWNALVSNEEYLSQNAKQE</sequence>
<evidence type="ECO:0000256" key="1">
    <source>
        <dbReference type="SAM" id="MobiDB-lite"/>
    </source>
</evidence>
<name>A0A5J4YVS0_PORPP</name>
<dbReference type="AlphaFoldDB" id="A0A5J4YVS0"/>
<dbReference type="Proteomes" id="UP000324585">
    <property type="component" value="Unassembled WGS sequence"/>
</dbReference>
<keyword evidence="3" id="KW-1185">Reference proteome</keyword>
<dbReference type="PANTHER" id="PTHR13651:SF0">
    <property type="entry name" value="PROTEIN ABITRAM"/>
    <property type="match status" value="1"/>
</dbReference>
<feature type="compositionally biased region" description="Basic and acidic residues" evidence="1">
    <location>
        <begin position="108"/>
        <end position="117"/>
    </location>
</feature>
<evidence type="ECO:0008006" key="4">
    <source>
        <dbReference type="Google" id="ProtNLM"/>
    </source>
</evidence>
<organism evidence="2 3">
    <name type="scientific">Porphyridium purpureum</name>
    <name type="common">Red alga</name>
    <name type="synonym">Porphyridium cruentum</name>
    <dbReference type="NCBI Taxonomy" id="35688"/>
    <lineage>
        <taxon>Eukaryota</taxon>
        <taxon>Rhodophyta</taxon>
        <taxon>Bangiophyceae</taxon>
        <taxon>Porphyridiales</taxon>
        <taxon>Porphyridiaceae</taxon>
        <taxon>Porphyridium</taxon>
    </lineage>
</organism>
<gene>
    <name evidence="2" type="ORF">FVE85_3045</name>
</gene>
<accession>A0A5J4YVS0</accession>
<dbReference type="PANTHER" id="PTHR13651">
    <property type="entry name" value="PROTEIN ABITRAM"/>
    <property type="match status" value="1"/>
</dbReference>